<keyword evidence="3" id="KW-1185">Reference proteome</keyword>
<dbReference type="PATRIC" id="fig|1051646.9.peg.1483"/>
<organism evidence="1 4">
    <name type="scientific">Vibrio tubiashii ATCC 19109</name>
    <dbReference type="NCBI Taxonomy" id="1051646"/>
    <lineage>
        <taxon>Bacteria</taxon>
        <taxon>Pseudomonadati</taxon>
        <taxon>Pseudomonadota</taxon>
        <taxon>Gammaproteobacteria</taxon>
        <taxon>Vibrionales</taxon>
        <taxon>Vibrionaceae</taxon>
        <taxon>Vibrio</taxon>
        <taxon>Vibrio oreintalis group</taxon>
    </lineage>
</organism>
<dbReference type="Proteomes" id="UP000003836">
    <property type="component" value="Unassembled WGS sequence"/>
</dbReference>
<dbReference type="RefSeq" id="WP_004743216.1">
    <property type="nucleotide sequence ID" value="NZ_AFWI01000032.1"/>
</dbReference>
<dbReference type="HOGENOM" id="CLU_2739018_0_0_6"/>
<dbReference type="STRING" id="1051646.IX91_07510"/>
<evidence type="ECO:0000313" key="2">
    <source>
        <dbReference type="EMBL" id="EGU58302.1"/>
    </source>
</evidence>
<dbReference type="EMBL" id="CP009354">
    <property type="protein sequence ID" value="AIW14048.1"/>
    <property type="molecule type" value="Genomic_DNA"/>
</dbReference>
<evidence type="ECO:0000313" key="4">
    <source>
        <dbReference type="Proteomes" id="UP000030071"/>
    </source>
</evidence>
<dbReference type="Proteomes" id="UP000030071">
    <property type="component" value="Chromosome 1"/>
</dbReference>
<gene>
    <name evidence="1" type="ORF">IX91_07510</name>
    <name evidence="2" type="ORF">VITU9109_19200</name>
</gene>
<reference evidence="2 3" key="2">
    <citation type="journal article" date="2012" name="Int. J. Syst. Evol. Microbiol.">
        <title>Vibrio caribbeanicus sp. nov., isolated from the marine sponge Scleritoderma cyanea.</title>
        <authorList>
            <person name="Hoffmann M."/>
            <person name="Monday S.R."/>
            <person name="Allard M.W."/>
            <person name="Strain E.A."/>
            <person name="Whittaker P."/>
            <person name="Naum M."/>
            <person name="McCarthy P.J."/>
            <person name="Lopez J.V."/>
            <person name="Fischer M."/>
            <person name="Brown E.W."/>
        </authorList>
    </citation>
    <scope>NUCLEOTIDE SEQUENCE [LARGE SCALE GENOMIC DNA]</scope>
    <source>
        <strain evidence="2 3">ATCC 19109</strain>
    </source>
</reference>
<sequence>MKRVIELLKEHAEDDTLEHVVLLEAVEKMAEVDISYRELFIAIEKHAKSTKLAHEALITMAEKINQKDSTR</sequence>
<accession>F9T1C1</accession>
<proteinExistence type="predicted"/>
<dbReference type="EMBL" id="AFWI01000032">
    <property type="protein sequence ID" value="EGU58302.1"/>
    <property type="molecule type" value="Genomic_DNA"/>
</dbReference>
<evidence type="ECO:0000313" key="1">
    <source>
        <dbReference type="EMBL" id="AIW14048.1"/>
    </source>
</evidence>
<dbReference type="KEGG" id="vtu:IX91_07510"/>
<protein>
    <submittedName>
        <fullName evidence="1">Uncharacterized protein</fullName>
    </submittedName>
</protein>
<reference evidence="1 4" key="3">
    <citation type="submission" date="2014-08" db="EMBL/GenBank/DDBJ databases">
        <title>First Complete Genome Sequence of the Shellfish Pathogen Vibrio tubiashii.</title>
        <authorList>
            <person name="Richards G.P."/>
            <person name="Needleman D.S."/>
            <person name="Watson M.A."/>
            <person name="Bono J.L."/>
        </authorList>
    </citation>
    <scope>NUCLEOTIDE SEQUENCE [LARGE SCALE GENOMIC DNA]</scope>
    <source>
        <strain evidence="1 4">ATCC 19109</strain>
    </source>
</reference>
<evidence type="ECO:0000313" key="3">
    <source>
        <dbReference type="Proteomes" id="UP000003836"/>
    </source>
</evidence>
<name>F9T1C1_9VIBR</name>
<dbReference type="GeneID" id="23444565"/>
<dbReference type="AlphaFoldDB" id="F9T1C1"/>
<reference evidence="2" key="1">
    <citation type="submission" date="2011-08" db="EMBL/GenBank/DDBJ databases">
        <authorList>
            <person name="Hoffman M."/>
            <person name="Strain E.A."/>
            <person name="Brown E."/>
            <person name="Allard M.W."/>
        </authorList>
    </citation>
    <scope>NUCLEOTIDE SEQUENCE</scope>
    <source>
        <strain evidence="2">ATCC 19109</strain>
    </source>
</reference>